<keyword evidence="2" id="KW-0677">Repeat</keyword>
<proteinExistence type="predicted"/>
<evidence type="ECO:0000256" key="2">
    <source>
        <dbReference type="ARBA" id="ARBA00022737"/>
    </source>
</evidence>
<dbReference type="STRING" id="1925591.BI308_24145"/>
<comment type="caution">
    <text evidence="4">The sequence shown here is derived from an EMBL/GenBank/DDBJ whole genome shotgun (WGS) entry which is preliminary data.</text>
</comment>
<dbReference type="Proteomes" id="UP000183940">
    <property type="component" value="Unassembled WGS sequence"/>
</dbReference>
<dbReference type="SMART" id="SM00365">
    <property type="entry name" value="LRR_SD22"/>
    <property type="match status" value="3"/>
</dbReference>
<name>A0A1L9QK14_9CYAN</name>
<dbReference type="InterPro" id="IPR003591">
    <property type="entry name" value="Leu-rich_rpt_typical-subtyp"/>
</dbReference>
<sequence length="305" mass="34819">MDTNEAYRIAQERIAAAQQEKATELDLSNLGLTEVPEAIAQLTNLQTLCLDKNQVSHLPEAIAQLSNLQQLKLHHNQLSHLPEEIAQLTNLRELNLSDNQLSHLVEEIGQLTNLQRLYLHHNQLSHLPVETGFFDRPEAISIKVKLTLWCEHSRQPLPKINAQYSQNPKDQEKGVYILEFPREWLARATPYLTAVTRTVGLIVPVVSSAGKFLMDDIYNEMPKEWLFAQKSIEASMKAGEMALDSASQGNDPGLERGRAINSHGPILRQLHSFLKEKDPTFGSLVRVQDRQQKYFWVHKKYVDEY</sequence>
<evidence type="ECO:0000256" key="1">
    <source>
        <dbReference type="ARBA" id="ARBA00022614"/>
    </source>
</evidence>
<dbReference type="EMBL" id="MLAW01000068">
    <property type="protein sequence ID" value="OJJ15741.1"/>
    <property type="molecule type" value="Genomic_DNA"/>
</dbReference>
<dbReference type="InterPro" id="IPR001611">
    <property type="entry name" value="Leu-rich_rpt"/>
</dbReference>
<dbReference type="SUPFAM" id="SSF52058">
    <property type="entry name" value="L domain-like"/>
    <property type="match status" value="1"/>
</dbReference>
<reference evidence="4" key="1">
    <citation type="submission" date="2016-10" db="EMBL/GenBank/DDBJ databases">
        <title>CRISPR-Cas defence system in Roseofilum reptotaenium: evidence of a bacteriophage-cyanobacterium arms race in the coral black band disease.</title>
        <authorList>
            <person name="Buerger P."/>
            <person name="Wood-Charlson E.M."/>
            <person name="Weynberg K.D."/>
            <person name="Willis B."/>
            <person name="Van Oppen M.J."/>
        </authorList>
    </citation>
    <scope>NUCLEOTIDE SEQUENCE [LARGE SCALE GENOMIC DNA]</scope>
    <source>
        <strain evidence="4">AO1-A</strain>
    </source>
</reference>
<dbReference type="Gene3D" id="3.80.10.10">
    <property type="entry name" value="Ribonuclease Inhibitor"/>
    <property type="match status" value="1"/>
</dbReference>
<feature type="domain" description="Disease resistance R13L4/SHOC-2-like LRR" evidence="3">
    <location>
        <begin position="25"/>
        <end position="123"/>
    </location>
</feature>
<dbReference type="PROSITE" id="PS51450">
    <property type="entry name" value="LRR"/>
    <property type="match status" value="3"/>
</dbReference>
<dbReference type="Pfam" id="PF23598">
    <property type="entry name" value="LRR_14"/>
    <property type="match status" value="1"/>
</dbReference>
<dbReference type="InterPro" id="IPR050216">
    <property type="entry name" value="LRR_domain-containing"/>
</dbReference>
<dbReference type="PANTHER" id="PTHR48051">
    <property type="match status" value="1"/>
</dbReference>
<protein>
    <recommendedName>
        <fullName evidence="3">Disease resistance R13L4/SHOC-2-like LRR domain-containing protein</fullName>
    </recommendedName>
</protein>
<evidence type="ECO:0000259" key="3">
    <source>
        <dbReference type="Pfam" id="PF23598"/>
    </source>
</evidence>
<keyword evidence="1" id="KW-0433">Leucine-rich repeat</keyword>
<dbReference type="PANTHER" id="PTHR48051:SF54">
    <property type="entry name" value="LEUCINE-RICH REPEAT-CONTAINING PROTEIN"/>
    <property type="match status" value="1"/>
</dbReference>
<dbReference type="SMART" id="SM00369">
    <property type="entry name" value="LRR_TYP"/>
    <property type="match status" value="4"/>
</dbReference>
<dbReference type="GO" id="GO:0005737">
    <property type="term" value="C:cytoplasm"/>
    <property type="evidence" value="ECO:0007669"/>
    <property type="project" value="TreeGrafter"/>
</dbReference>
<dbReference type="InterPro" id="IPR055414">
    <property type="entry name" value="LRR_R13L4/SHOC2-like"/>
</dbReference>
<keyword evidence="5" id="KW-1185">Reference proteome</keyword>
<evidence type="ECO:0000313" key="5">
    <source>
        <dbReference type="Proteomes" id="UP000183940"/>
    </source>
</evidence>
<gene>
    <name evidence="4" type="ORF">BI308_24145</name>
</gene>
<dbReference type="InterPro" id="IPR032675">
    <property type="entry name" value="LRR_dom_sf"/>
</dbReference>
<dbReference type="AlphaFoldDB" id="A0A1L9QK14"/>
<evidence type="ECO:0000313" key="4">
    <source>
        <dbReference type="EMBL" id="OJJ15741.1"/>
    </source>
</evidence>
<organism evidence="4 5">
    <name type="scientific">Roseofilum reptotaenium AO1-A</name>
    <dbReference type="NCBI Taxonomy" id="1925591"/>
    <lineage>
        <taxon>Bacteria</taxon>
        <taxon>Bacillati</taxon>
        <taxon>Cyanobacteriota</taxon>
        <taxon>Cyanophyceae</taxon>
        <taxon>Desertifilales</taxon>
        <taxon>Desertifilaceae</taxon>
        <taxon>Roseofilum</taxon>
    </lineage>
</organism>
<accession>A0A1L9QK14</accession>